<organism evidence="3 4">
    <name type="scientific">Athelia psychrophila</name>
    <dbReference type="NCBI Taxonomy" id="1759441"/>
    <lineage>
        <taxon>Eukaryota</taxon>
        <taxon>Fungi</taxon>
        <taxon>Dikarya</taxon>
        <taxon>Basidiomycota</taxon>
        <taxon>Agaricomycotina</taxon>
        <taxon>Agaricomycetes</taxon>
        <taxon>Agaricomycetidae</taxon>
        <taxon>Atheliales</taxon>
        <taxon>Atheliaceae</taxon>
        <taxon>Athelia</taxon>
    </lineage>
</organism>
<evidence type="ECO:0000259" key="2">
    <source>
        <dbReference type="Pfam" id="PF18721"/>
    </source>
</evidence>
<dbReference type="Pfam" id="PF18721">
    <property type="entry name" value="CxC6"/>
    <property type="match status" value="1"/>
</dbReference>
<dbReference type="InterPro" id="IPR041539">
    <property type="entry name" value="CxC5"/>
</dbReference>
<accession>A0A166U7U9</accession>
<proteinExistence type="predicted"/>
<keyword evidence="4" id="KW-1185">Reference proteome</keyword>
<evidence type="ECO:0000313" key="3">
    <source>
        <dbReference type="EMBL" id="KZP31410.1"/>
    </source>
</evidence>
<reference evidence="3 4" key="1">
    <citation type="journal article" date="2016" name="Mol. Biol. Evol.">
        <title>Comparative Genomics of Early-Diverging Mushroom-Forming Fungi Provides Insights into the Origins of Lignocellulose Decay Capabilities.</title>
        <authorList>
            <person name="Nagy L.G."/>
            <person name="Riley R."/>
            <person name="Tritt A."/>
            <person name="Adam C."/>
            <person name="Daum C."/>
            <person name="Floudas D."/>
            <person name="Sun H."/>
            <person name="Yadav J.S."/>
            <person name="Pangilinan J."/>
            <person name="Larsson K.H."/>
            <person name="Matsuura K."/>
            <person name="Barry K."/>
            <person name="Labutti K."/>
            <person name="Kuo R."/>
            <person name="Ohm R.A."/>
            <person name="Bhattacharya S.S."/>
            <person name="Shirouzu T."/>
            <person name="Yoshinaga Y."/>
            <person name="Martin F.M."/>
            <person name="Grigoriev I.V."/>
            <person name="Hibbett D.S."/>
        </authorList>
    </citation>
    <scope>NUCLEOTIDE SEQUENCE [LARGE SCALE GENOMIC DNA]</scope>
    <source>
        <strain evidence="3 4">CBS 109695</strain>
    </source>
</reference>
<sequence length="610" mass="68925">MSASTLASTKSQSDQLPIPLLVKFFSIIACLKEHISWHQTHTATTAPIRLPHSIVVFSAEALDVRQDVVENTWSTLRDGLWGSVEAGSSRDTSGLIRDQGLLELFLTHGMKNKLGLHSILPPARVCLDSRCDTIVEDQRIPQALTKLEWYKATLFTKNMGPIPAWSASAACRKCNARYHADYYVHESGTLCTYYTGVIPHVIEVTKHCYVERSLCERFTNSMVTAWVSATNNARIYNLETVDRVSRLPRTWSHSLDLRTETVWDAFCLNGLILDYHERSETLELANDASNHASRLEPALQARNERMVGPGQELWNHACKSCCDRREINGIIEFLRSAVTDGISLGHPCCGIHDCKIPLPSQRHHHCTHHREYDGVCAIVGCSLRADAKHTTCSDPEHRKLEIRLSTAEITEVTSDDHPDKPDSGNVKLRARFGRRRTHNEQLCVSTCGVIFGRCGIGKVSEGVNGVQLFHQVLFPTKASLPGVIFYDNNCHMKAVINKIPDMHFVDCALPVDVFHMKAKHKEADNDCNRFCNPALFPSLMVGDKWRFNSSAAEITNAWFGGFQSMVREMRVDRYNFFLDEMIKRRNHTTVVDLESRHLHPYQIPRVDLLT</sequence>
<evidence type="ECO:0000313" key="4">
    <source>
        <dbReference type="Proteomes" id="UP000076532"/>
    </source>
</evidence>
<dbReference type="AlphaFoldDB" id="A0A166U7U9"/>
<feature type="domain" description="CxC5 like cysteine cluster associated with KDZ" evidence="1">
    <location>
        <begin position="116"/>
        <end position="238"/>
    </location>
</feature>
<dbReference type="Proteomes" id="UP000076532">
    <property type="component" value="Unassembled WGS sequence"/>
</dbReference>
<evidence type="ECO:0008006" key="5">
    <source>
        <dbReference type="Google" id="ProtNLM"/>
    </source>
</evidence>
<dbReference type="STRING" id="436010.A0A166U7U9"/>
<gene>
    <name evidence="3" type="ORF">FIBSPDRAFT_724394</name>
</gene>
<dbReference type="EMBL" id="KV417489">
    <property type="protein sequence ID" value="KZP31410.1"/>
    <property type="molecule type" value="Genomic_DNA"/>
</dbReference>
<protein>
    <recommendedName>
        <fullName evidence="5">CxC6 like cysteine cluster associated with KDZ domain-containing protein</fullName>
    </recommendedName>
</protein>
<feature type="domain" description="CxC6 like cysteine cluster associated with KDZ" evidence="2">
    <location>
        <begin position="338"/>
        <end position="401"/>
    </location>
</feature>
<name>A0A166U7U9_9AGAM</name>
<evidence type="ECO:0000259" key="1">
    <source>
        <dbReference type="Pfam" id="PF18718"/>
    </source>
</evidence>
<dbReference type="OrthoDB" id="2501483at2759"/>
<dbReference type="Pfam" id="PF18718">
    <property type="entry name" value="CxC5"/>
    <property type="match status" value="1"/>
</dbReference>
<dbReference type="InterPro" id="IPR040898">
    <property type="entry name" value="CxC6"/>
</dbReference>